<keyword evidence="1" id="KW-1133">Transmembrane helix</keyword>
<dbReference type="Proteomes" id="UP000027265">
    <property type="component" value="Unassembled WGS sequence"/>
</dbReference>
<proteinExistence type="predicted"/>
<gene>
    <name evidence="2" type="ORF">JAAARDRAFT_34485</name>
</gene>
<accession>A0A067PVA5</accession>
<protein>
    <submittedName>
        <fullName evidence="2">Uncharacterized protein</fullName>
    </submittedName>
</protein>
<sequence>MNAQTPQQLMKHPKANAIMGGAALAVATGLAYWWGFRDVDKRHPSAVVLGATVQDKAEANKR</sequence>
<keyword evidence="1" id="KW-0472">Membrane</keyword>
<evidence type="ECO:0000313" key="3">
    <source>
        <dbReference type="Proteomes" id="UP000027265"/>
    </source>
</evidence>
<keyword evidence="3" id="KW-1185">Reference proteome</keyword>
<dbReference type="InParanoid" id="A0A067PVA5"/>
<dbReference type="OrthoDB" id="2816985at2759"/>
<feature type="transmembrane region" description="Helical" evidence="1">
    <location>
        <begin position="15"/>
        <end position="35"/>
    </location>
</feature>
<dbReference type="AlphaFoldDB" id="A0A067PVA5"/>
<dbReference type="HOGENOM" id="CLU_2904502_0_0_1"/>
<keyword evidence="1" id="KW-0812">Transmembrane</keyword>
<name>A0A067PVA5_9AGAM</name>
<evidence type="ECO:0000256" key="1">
    <source>
        <dbReference type="SAM" id="Phobius"/>
    </source>
</evidence>
<organism evidence="2 3">
    <name type="scientific">Jaapia argillacea MUCL 33604</name>
    <dbReference type="NCBI Taxonomy" id="933084"/>
    <lineage>
        <taxon>Eukaryota</taxon>
        <taxon>Fungi</taxon>
        <taxon>Dikarya</taxon>
        <taxon>Basidiomycota</taxon>
        <taxon>Agaricomycotina</taxon>
        <taxon>Agaricomycetes</taxon>
        <taxon>Agaricomycetidae</taxon>
        <taxon>Jaapiales</taxon>
        <taxon>Jaapiaceae</taxon>
        <taxon>Jaapia</taxon>
    </lineage>
</organism>
<reference evidence="3" key="1">
    <citation type="journal article" date="2014" name="Proc. Natl. Acad. Sci. U.S.A.">
        <title>Extensive sampling of basidiomycete genomes demonstrates inadequacy of the white-rot/brown-rot paradigm for wood decay fungi.</title>
        <authorList>
            <person name="Riley R."/>
            <person name="Salamov A.A."/>
            <person name="Brown D.W."/>
            <person name="Nagy L.G."/>
            <person name="Floudas D."/>
            <person name="Held B.W."/>
            <person name="Levasseur A."/>
            <person name="Lombard V."/>
            <person name="Morin E."/>
            <person name="Otillar R."/>
            <person name="Lindquist E.A."/>
            <person name="Sun H."/>
            <person name="LaButti K.M."/>
            <person name="Schmutz J."/>
            <person name="Jabbour D."/>
            <person name="Luo H."/>
            <person name="Baker S.E."/>
            <person name="Pisabarro A.G."/>
            <person name="Walton J.D."/>
            <person name="Blanchette R.A."/>
            <person name="Henrissat B."/>
            <person name="Martin F."/>
            <person name="Cullen D."/>
            <person name="Hibbett D.S."/>
            <person name="Grigoriev I.V."/>
        </authorList>
    </citation>
    <scope>NUCLEOTIDE SEQUENCE [LARGE SCALE GENOMIC DNA]</scope>
    <source>
        <strain evidence="3">MUCL 33604</strain>
    </source>
</reference>
<dbReference type="EMBL" id="KL197717">
    <property type="protein sequence ID" value="KDQ58654.1"/>
    <property type="molecule type" value="Genomic_DNA"/>
</dbReference>
<evidence type="ECO:0000313" key="2">
    <source>
        <dbReference type="EMBL" id="KDQ58654.1"/>
    </source>
</evidence>